<gene>
    <name evidence="4" type="ORF">SAMN02745216_04455</name>
</gene>
<feature type="coiled-coil region" evidence="1">
    <location>
        <begin position="11"/>
        <end position="131"/>
    </location>
</feature>
<dbReference type="Pfam" id="PF24481">
    <property type="entry name" value="CT398_CC"/>
    <property type="match status" value="1"/>
</dbReference>
<accession>A0A1M6X3S9</accession>
<keyword evidence="5" id="KW-1185">Reference proteome</keyword>
<keyword evidence="1" id="KW-0175">Coiled coil</keyword>
<dbReference type="PANTHER" id="PTHR39082">
    <property type="entry name" value="PHOSPHOLIPASE C-BETA-2-RELATED"/>
    <property type="match status" value="1"/>
</dbReference>
<dbReference type="STRING" id="1121393.SAMN02745216_04455"/>
<dbReference type="InterPro" id="IPR052376">
    <property type="entry name" value="Oxidative_Scav/Glycosyltrans"/>
</dbReference>
<feature type="domain" description="CT398-like coiled coil hairpin" evidence="3">
    <location>
        <begin position="11"/>
        <end position="182"/>
    </location>
</feature>
<dbReference type="Proteomes" id="UP000183994">
    <property type="component" value="Unassembled WGS sequence"/>
</dbReference>
<dbReference type="Gene3D" id="1.10.287.1490">
    <property type="match status" value="1"/>
</dbReference>
<dbReference type="RefSeq" id="WP_073478452.1">
    <property type="nucleotide sequence ID" value="NZ_FQZU01000041.1"/>
</dbReference>
<dbReference type="PANTHER" id="PTHR39082:SF1">
    <property type="entry name" value="SCAVENGER RECEPTOR CLASS A MEMBER 3"/>
    <property type="match status" value="1"/>
</dbReference>
<evidence type="ECO:0000259" key="3">
    <source>
        <dbReference type="Pfam" id="PF24481"/>
    </source>
</evidence>
<evidence type="ECO:0000313" key="4">
    <source>
        <dbReference type="EMBL" id="SHL00712.1"/>
    </source>
</evidence>
<sequence length="238" mass="27215">MKEQIQALVQLQDIDDQANKVQIELEEGRAKLTSLETDLQELAEKISIRTEEMQAVQKRQRELEGEIEAAKALAERSRERLSSIKSNREYKALLREIDDGSKRITEMEEEVMEIMTQVEETQKVISGLEEEKKAVATAVEDEAANVSSRSADVEKKLKTFESSRAKICASVEPQILSRYNLILRNRDSMAMAAVEDAVCKACHMGIPPQTYNELQVGDRLLFCPHCDRILYWRKPEEE</sequence>
<evidence type="ECO:0000259" key="2">
    <source>
        <dbReference type="Pfam" id="PF02591"/>
    </source>
</evidence>
<dbReference type="InterPro" id="IPR003743">
    <property type="entry name" value="Zf-RING_7"/>
</dbReference>
<reference evidence="5" key="1">
    <citation type="submission" date="2016-11" db="EMBL/GenBank/DDBJ databases">
        <authorList>
            <person name="Varghese N."/>
            <person name="Submissions S."/>
        </authorList>
    </citation>
    <scope>NUCLEOTIDE SEQUENCE [LARGE SCALE GENOMIC DNA]</scope>
    <source>
        <strain evidence="5">DSM 16219</strain>
    </source>
</reference>
<dbReference type="Pfam" id="PF02591">
    <property type="entry name" value="Zn_ribbon_9"/>
    <property type="match status" value="1"/>
</dbReference>
<evidence type="ECO:0000256" key="1">
    <source>
        <dbReference type="SAM" id="Coils"/>
    </source>
</evidence>
<protein>
    <submittedName>
        <fullName evidence="4">Uncharacterized protein</fullName>
    </submittedName>
</protein>
<feature type="domain" description="C4-type zinc ribbon" evidence="2">
    <location>
        <begin position="198"/>
        <end position="230"/>
    </location>
</feature>
<evidence type="ECO:0000313" key="5">
    <source>
        <dbReference type="Proteomes" id="UP000183994"/>
    </source>
</evidence>
<dbReference type="AlphaFoldDB" id="A0A1M6X3S9"/>
<dbReference type="InterPro" id="IPR056003">
    <property type="entry name" value="CT398_CC_hairpin"/>
</dbReference>
<name>A0A1M6X3S9_9BACT</name>
<organism evidence="4 5">
    <name type="scientific">Desulfatibacillum alkenivorans DSM 16219</name>
    <dbReference type="NCBI Taxonomy" id="1121393"/>
    <lineage>
        <taxon>Bacteria</taxon>
        <taxon>Pseudomonadati</taxon>
        <taxon>Thermodesulfobacteriota</taxon>
        <taxon>Desulfobacteria</taxon>
        <taxon>Desulfobacterales</taxon>
        <taxon>Desulfatibacillaceae</taxon>
        <taxon>Desulfatibacillum</taxon>
    </lineage>
</organism>
<dbReference type="EMBL" id="FQZU01000041">
    <property type="protein sequence ID" value="SHL00712.1"/>
    <property type="molecule type" value="Genomic_DNA"/>
</dbReference>
<proteinExistence type="predicted"/>